<dbReference type="EMBL" id="QKWP01000601">
    <property type="protein sequence ID" value="RIB17500.1"/>
    <property type="molecule type" value="Genomic_DNA"/>
</dbReference>
<evidence type="ECO:0000313" key="2">
    <source>
        <dbReference type="Proteomes" id="UP000266673"/>
    </source>
</evidence>
<accession>A0A397V4X6</accession>
<organism evidence="1 2">
    <name type="scientific">Gigaspora rosea</name>
    <dbReference type="NCBI Taxonomy" id="44941"/>
    <lineage>
        <taxon>Eukaryota</taxon>
        <taxon>Fungi</taxon>
        <taxon>Fungi incertae sedis</taxon>
        <taxon>Mucoromycota</taxon>
        <taxon>Glomeromycotina</taxon>
        <taxon>Glomeromycetes</taxon>
        <taxon>Diversisporales</taxon>
        <taxon>Gigasporaceae</taxon>
        <taxon>Gigaspora</taxon>
    </lineage>
</organism>
<dbReference type="Proteomes" id="UP000266673">
    <property type="component" value="Unassembled WGS sequence"/>
</dbReference>
<dbReference type="AlphaFoldDB" id="A0A397V4X6"/>
<keyword evidence="2" id="KW-1185">Reference proteome</keyword>
<dbReference type="OrthoDB" id="2386323at2759"/>
<comment type="caution">
    <text evidence="1">The sequence shown here is derived from an EMBL/GenBank/DDBJ whole genome shotgun (WGS) entry which is preliminary data.</text>
</comment>
<sequence>MSKDITTFFTRFSSYTQKAYHESFVTKNSISWWNIDFNRSYVIQYLKRNPKEQFDFLQHTKQIPFFEFFDCKYGIRTYLENNNYCSFYPHLWHYDYRHGDFQCPFRRRFDKSLNKKEKLINLNSKGSLMRIKRMFRNLKPDYEIFLWVKSFDCTGTTQYKNQIDSELNQLISTRQQLLKEEPYTLKSSCYQPQSPSASV</sequence>
<gene>
    <name evidence="1" type="ORF">C2G38_2187121</name>
</gene>
<name>A0A397V4X6_9GLOM</name>
<reference evidence="1 2" key="1">
    <citation type="submission" date="2018-06" db="EMBL/GenBank/DDBJ databases">
        <title>Comparative genomics reveals the genomic features of Rhizophagus irregularis, R. cerebriforme, R. diaphanum and Gigaspora rosea, and their symbiotic lifestyle signature.</title>
        <authorList>
            <person name="Morin E."/>
            <person name="San Clemente H."/>
            <person name="Chen E.C.H."/>
            <person name="De La Providencia I."/>
            <person name="Hainaut M."/>
            <person name="Kuo A."/>
            <person name="Kohler A."/>
            <person name="Murat C."/>
            <person name="Tang N."/>
            <person name="Roy S."/>
            <person name="Loubradou J."/>
            <person name="Henrissat B."/>
            <person name="Grigoriev I.V."/>
            <person name="Corradi N."/>
            <person name="Roux C."/>
            <person name="Martin F.M."/>
        </authorList>
    </citation>
    <scope>NUCLEOTIDE SEQUENCE [LARGE SCALE GENOMIC DNA]</scope>
    <source>
        <strain evidence="1 2">DAOM 194757</strain>
    </source>
</reference>
<evidence type="ECO:0000313" key="1">
    <source>
        <dbReference type="EMBL" id="RIB17500.1"/>
    </source>
</evidence>
<proteinExistence type="predicted"/>
<protein>
    <submittedName>
        <fullName evidence="1">Uncharacterized protein</fullName>
    </submittedName>
</protein>